<feature type="transmembrane region" description="Helical" evidence="1">
    <location>
        <begin position="149"/>
        <end position="172"/>
    </location>
</feature>
<keyword evidence="3" id="KW-1185">Reference proteome</keyword>
<proteinExistence type="predicted"/>
<accession>A0ABP6YRU9</accession>
<dbReference type="EMBL" id="BAABCE010000024">
    <property type="protein sequence ID" value="GAA3588116.1"/>
    <property type="molecule type" value="Genomic_DNA"/>
</dbReference>
<dbReference type="RefSeq" id="WP_346186044.1">
    <property type="nucleotide sequence ID" value="NZ_BAABCE010000024.1"/>
</dbReference>
<comment type="caution">
    <text evidence="2">The sequence shown here is derived from an EMBL/GenBank/DDBJ whole genome shotgun (WGS) entry which is preliminary data.</text>
</comment>
<organism evidence="2 3">
    <name type="scientific">Streptomyces osmaniensis</name>
    <dbReference type="NCBI Taxonomy" id="593134"/>
    <lineage>
        <taxon>Bacteria</taxon>
        <taxon>Bacillati</taxon>
        <taxon>Actinomycetota</taxon>
        <taxon>Actinomycetes</taxon>
        <taxon>Kitasatosporales</taxon>
        <taxon>Streptomycetaceae</taxon>
        <taxon>Streptomyces</taxon>
    </lineage>
</organism>
<sequence>MSAAAWSHAAYRYRYGYNAISDLGVPSCGDLASHPVCSPLRAVMNTAFITHGILFALAAIPLAPLLPQRPGCQVRILGIVTGVGLLLVGTFPGSPESVADGTIALHTSGAALAIFGGNFAARTAGVALRRQAHRRLGTALVSLGTAETVSVMVMFAWAAIVASSGVITGVAVAEPASVYTITAAELLVGIAVLAAIRHQARLSADTLVDSPITGASNTRT</sequence>
<feature type="transmembrane region" description="Helical" evidence="1">
    <location>
        <begin position="48"/>
        <end position="67"/>
    </location>
</feature>
<evidence type="ECO:0000256" key="1">
    <source>
        <dbReference type="SAM" id="Phobius"/>
    </source>
</evidence>
<protein>
    <recommendedName>
        <fullName evidence="4">DUF998 domain-containing protein</fullName>
    </recommendedName>
</protein>
<evidence type="ECO:0000313" key="3">
    <source>
        <dbReference type="Proteomes" id="UP001500707"/>
    </source>
</evidence>
<evidence type="ECO:0008006" key="4">
    <source>
        <dbReference type="Google" id="ProtNLM"/>
    </source>
</evidence>
<reference evidence="3" key="1">
    <citation type="journal article" date="2019" name="Int. J. Syst. Evol. Microbiol.">
        <title>The Global Catalogue of Microorganisms (GCM) 10K type strain sequencing project: providing services to taxonomists for standard genome sequencing and annotation.</title>
        <authorList>
            <consortium name="The Broad Institute Genomics Platform"/>
            <consortium name="The Broad Institute Genome Sequencing Center for Infectious Disease"/>
            <person name="Wu L."/>
            <person name="Ma J."/>
        </authorList>
    </citation>
    <scope>NUCLEOTIDE SEQUENCE [LARGE SCALE GENOMIC DNA]</scope>
    <source>
        <strain evidence="3">JCM 17656</strain>
    </source>
</reference>
<feature type="transmembrane region" description="Helical" evidence="1">
    <location>
        <begin position="74"/>
        <end position="91"/>
    </location>
</feature>
<keyword evidence="1" id="KW-1133">Transmembrane helix</keyword>
<gene>
    <name evidence="2" type="ORF">GCM10022295_82090</name>
</gene>
<name>A0ABP6YRU9_9ACTN</name>
<feature type="transmembrane region" description="Helical" evidence="1">
    <location>
        <begin position="178"/>
        <end position="196"/>
    </location>
</feature>
<feature type="transmembrane region" description="Helical" evidence="1">
    <location>
        <begin position="103"/>
        <end position="128"/>
    </location>
</feature>
<evidence type="ECO:0000313" key="2">
    <source>
        <dbReference type="EMBL" id="GAA3588116.1"/>
    </source>
</evidence>
<keyword evidence="1" id="KW-0472">Membrane</keyword>
<keyword evidence="1" id="KW-0812">Transmembrane</keyword>
<dbReference type="Proteomes" id="UP001500707">
    <property type="component" value="Unassembled WGS sequence"/>
</dbReference>